<dbReference type="SUPFAM" id="SSF52540">
    <property type="entry name" value="P-loop containing nucleoside triphosphate hydrolases"/>
    <property type="match status" value="1"/>
</dbReference>
<evidence type="ECO:0000259" key="3">
    <source>
        <dbReference type="Pfam" id="PF24883"/>
    </source>
</evidence>
<dbReference type="InterPro" id="IPR029058">
    <property type="entry name" value="AB_hydrolase_fold"/>
</dbReference>
<proteinExistence type="predicted"/>
<feature type="compositionally biased region" description="Basic and acidic residues" evidence="2">
    <location>
        <begin position="1305"/>
        <end position="1320"/>
    </location>
</feature>
<reference evidence="4" key="1">
    <citation type="journal article" date="2022" name="bioRxiv">
        <title>Deciphering the potential niche of two novel black yeast fungi from a biological soil crust based on their genomes, phenotypes, and melanin regulation.</title>
        <authorList>
            <consortium name="DOE Joint Genome Institute"/>
            <person name="Carr E.C."/>
            <person name="Barton Q."/>
            <person name="Grambo S."/>
            <person name="Sullivan M."/>
            <person name="Renfro C.M."/>
            <person name="Kuo A."/>
            <person name="Pangilinan J."/>
            <person name="Lipzen A."/>
            <person name="Keymanesh K."/>
            <person name="Savage E."/>
            <person name="Barry K."/>
            <person name="Grigoriev I.V."/>
            <person name="Riekhof W.R."/>
            <person name="Harris S.S."/>
        </authorList>
    </citation>
    <scope>NUCLEOTIDE SEQUENCE</scope>
    <source>
        <strain evidence="4">JF 03-4F</strain>
    </source>
</reference>
<accession>A0AAN6DM98</accession>
<feature type="compositionally biased region" description="Acidic residues" evidence="2">
    <location>
        <begin position="1321"/>
        <end position="1332"/>
    </location>
</feature>
<dbReference type="Proteomes" id="UP001203852">
    <property type="component" value="Unassembled WGS sequence"/>
</dbReference>
<dbReference type="EMBL" id="MU404363">
    <property type="protein sequence ID" value="KAI1608488.1"/>
    <property type="molecule type" value="Genomic_DNA"/>
</dbReference>
<evidence type="ECO:0000313" key="5">
    <source>
        <dbReference type="Proteomes" id="UP001203852"/>
    </source>
</evidence>
<dbReference type="Gene3D" id="3.40.50.300">
    <property type="entry name" value="P-loop containing nucleotide triphosphate hydrolases"/>
    <property type="match status" value="1"/>
</dbReference>
<dbReference type="PANTHER" id="PTHR10039:SF5">
    <property type="entry name" value="NACHT DOMAIN-CONTAINING PROTEIN"/>
    <property type="match status" value="1"/>
</dbReference>
<feature type="region of interest" description="Disordered" evidence="2">
    <location>
        <begin position="1305"/>
        <end position="1338"/>
    </location>
</feature>
<gene>
    <name evidence="4" type="ORF">EDD36DRAFT_423386</name>
</gene>
<keyword evidence="1" id="KW-0677">Repeat</keyword>
<evidence type="ECO:0000256" key="2">
    <source>
        <dbReference type="SAM" id="MobiDB-lite"/>
    </source>
</evidence>
<evidence type="ECO:0000313" key="4">
    <source>
        <dbReference type="EMBL" id="KAI1608488.1"/>
    </source>
</evidence>
<evidence type="ECO:0000256" key="1">
    <source>
        <dbReference type="ARBA" id="ARBA00022737"/>
    </source>
</evidence>
<name>A0AAN6DM98_9EURO</name>
<protein>
    <recommendedName>
        <fullName evidence="3">Nephrocystin 3-like N-terminal domain-containing protein</fullName>
    </recommendedName>
</protein>
<dbReference type="InterPro" id="IPR027417">
    <property type="entry name" value="P-loop_NTPase"/>
</dbReference>
<dbReference type="SUPFAM" id="SSF53474">
    <property type="entry name" value="alpha/beta-Hydrolases"/>
    <property type="match status" value="1"/>
</dbReference>
<dbReference type="Pfam" id="PF24883">
    <property type="entry name" value="NPHP3_N"/>
    <property type="match status" value="1"/>
</dbReference>
<dbReference type="PANTHER" id="PTHR10039">
    <property type="entry name" value="AMELOGENIN"/>
    <property type="match status" value="1"/>
</dbReference>
<sequence>MLESATRPIPPILDDGITELWCPTDSKQIVADIYFVHGLKGHPLKTWRHSKASVVEKRMVTEPTSKKFKMSSILGRGRRHVHRGNSEDIPEARSLHNEAGCYWPLDLLPVDFDNVRVFTCGYNSNPTRGVAGGNQMNISQHARNLLQRIKNTRTDCMGRPIIFVAHSLGGILVKDAIIESAKYKHQPSLKDISDACTAIFFFGTPHRGSDAAKYGARMGMVLEILGFEVNKTILEALRREGEKLSAVERDFNDLLNEPVPPSEKIQICSFREGRSLTGLNYFPVGKVVDDSSSSFERRDIEQDFFIDANHMDMARFRSADMQGYVDFKTALTSYLQKVAAKSNEARKVVEEKQGHERVALLNTLDFEQRELRRYELSALETTDDTFRWIWTSPYRTWLENDELLFWISGKPASGKSTLMNYISRATETTDILEALNHKEWTIVHFFFDFRTGGSISNNMEGFLRCLLYQLCRDLPDLIKNLPHLRQFVRNPSLQSSTPATAQIPIHTLKEAVVKAVGDYSGSLLILLDGLDEYGETSTQPAMEQISEHRSRQKMTQQLQLVNFIKDQLGTRAKVCVASRPDPPFPDVFQGVPSFEMHDLNKKAIKEYGLLWLSKCFPYGQYEASALHDLCAKVAWLSSGVFLWAKFALEELAYGLSNGERLESDALEDRLEALPLELDDFYSTLFKGIPLEWTKTAGLILLLICYKEGRDDLTTDLLRMALHYLPASWPLRPDPATTSALADSDMFEKRLRAISRGTLEVSEATWEIQATGGIAKRCFPCRTVRLLHKTVWPYLEKRGWQEILGDTYSPTLAQETWIEVCTEAFLKGGLGSIRESAFAISDIWPREPQDDDSYGSTLAVPSVIGGHMSSLAMNSSSETMPLAHESLVRHALCNIPEYGRQYEMISRTSCLPLFSRLVNTNFAQVHWHEQCWCFSIPEFLEMQGTTLGLVHLAISHGQSIYVEDYLQQLIEVEAGALVDSGQRNLGAAFRASHQSVTANFDYQTKVLKELSIFLYCCCYEEPIGFPLGGMPRQLLEKCPVVNDYEIATAIWSTKSELLRMLLLYRKTPIRSLSIAPGRMELYLRYLRGLPKEMSGQLSPLCFLRHRGYDTGSVEKIIDMLKVRGVCMRDPCGPLGGPLHYVIEKGVLLDMYWDNVADVVATLIENGGELNQTGPNGTPLEYLWKVANTRSVHWEMVDVAGIRRTLRLLISSGATNSRQDPNGLVPSVVQMRLFGCNWDDYEECCRYYREGPREEGSIWSGPVPLNPTDAAQLNSRQREYNVDFHEAISEYKAAMGLEVVEDVCEEAGKDNEGTGVVENREGQDDEDAVEEDQDMYGGAL</sequence>
<dbReference type="InterPro" id="IPR056884">
    <property type="entry name" value="NPHP3-like_N"/>
</dbReference>
<keyword evidence="5" id="KW-1185">Reference proteome</keyword>
<feature type="domain" description="Nephrocystin 3-like N-terminal" evidence="3">
    <location>
        <begin position="385"/>
        <end position="554"/>
    </location>
</feature>
<organism evidence="4 5">
    <name type="scientific">Exophiala viscosa</name>
    <dbReference type="NCBI Taxonomy" id="2486360"/>
    <lineage>
        <taxon>Eukaryota</taxon>
        <taxon>Fungi</taxon>
        <taxon>Dikarya</taxon>
        <taxon>Ascomycota</taxon>
        <taxon>Pezizomycotina</taxon>
        <taxon>Eurotiomycetes</taxon>
        <taxon>Chaetothyriomycetidae</taxon>
        <taxon>Chaetothyriales</taxon>
        <taxon>Herpotrichiellaceae</taxon>
        <taxon>Exophiala</taxon>
    </lineage>
</organism>
<dbReference type="Gene3D" id="3.40.50.1820">
    <property type="entry name" value="alpha/beta hydrolase"/>
    <property type="match status" value="1"/>
</dbReference>
<comment type="caution">
    <text evidence="4">The sequence shown here is derived from an EMBL/GenBank/DDBJ whole genome shotgun (WGS) entry which is preliminary data.</text>
</comment>